<dbReference type="InterPro" id="IPR020046">
    <property type="entry name" value="5-3_exonucl_a-hlix_arch_N"/>
</dbReference>
<protein>
    <submittedName>
        <fullName evidence="4">Exo 5'-3' exonuclease (Including N-terminal domain of PolI)</fullName>
    </submittedName>
</protein>
<gene>
    <name evidence="4" type="ORF">UFOVP449_133</name>
</gene>
<dbReference type="CDD" id="cd09859">
    <property type="entry name" value="PIN_53EXO"/>
    <property type="match status" value="1"/>
</dbReference>
<dbReference type="EMBL" id="LR796420">
    <property type="protein sequence ID" value="CAB4143194.1"/>
    <property type="molecule type" value="Genomic_DNA"/>
</dbReference>
<dbReference type="InterPro" id="IPR036279">
    <property type="entry name" value="5-3_exonuclease_C_sf"/>
</dbReference>
<dbReference type="Gene3D" id="3.40.50.1010">
    <property type="entry name" value="5'-nuclease"/>
    <property type="match status" value="1"/>
</dbReference>
<dbReference type="GO" id="GO:0033567">
    <property type="term" value="P:DNA replication, Okazaki fragment processing"/>
    <property type="evidence" value="ECO:0007669"/>
    <property type="project" value="InterPro"/>
</dbReference>
<accession>A0A6J5M947</accession>
<organism evidence="4">
    <name type="scientific">uncultured Caudovirales phage</name>
    <dbReference type="NCBI Taxonomy" id="2100421"/>
    <lineage>
        <taxon>Viruses</taxon>
        <taxon>Duplodnaviria</taxon>
        <taxon>Heunggongvirae</taxon>
        <taxon>Uroviricota</taxon>
        <taxon>Caudoviricetes</taxon>
        <taxon>Peduoviridae</taxon>
        <taxon>Maltschvirus</taxon>
        <taxon>Maltschvirus maltsch</taxon>
    </lineage>
</organism>
<evidence type="ECO:0000313" key="4">
    <source>
        <dbReference type="EMBL" id="CAB4143194.1"/>
    </source>
</evidence>
<dbReference type="SUPFAM" id="SSF47807">
    <property type="entry name" value="5' to 3' exonuclease, C-terminal subdomain"/>
    <property type="match status" value="1"/>
</dbReference>
<keyword evidence="4" id="KW-0269">Exonuclease</keyword>
<sequence length="352" mass="39931">MIQINKKYLDILKQIDEEHKGFGDLQRNSKTLVIDGLNTFIRSWSTAPNLNDNGDHIGGIVGTLKSIGYAIRTLNPTRVVIVFDGKGGSNSRKEIFSGYKSERGKNKIKMRLNRAATVEMNPEEESVSMRRQMHALGELLSCLPVTIMIYDGVEADDVMGYIATTLRKEGEKVILMSSDKDFLQLVNKDVSVYSPTKKKIYNIDEVVEEFGIHPHNFINFRMIDGDKSDNVGGVNGLGLKTIIKSFPILTEAEVHTTESMVEYINSLPKRTKAHDLFLQNLEICERNRKLMQLSEPVFSGNLRMKIMDRYNEPTTKFDKQSFLKIGLKNGAIDAFKDINEWLQSTFGHINKF</sequence>
<feature type="domain" description="5'-3' exonuclease" evidence="3">
    <location>
        <begin position="29"/>
        <end position="305"/>
    </location>
</feature>
<dbReference type="Pfam" id="PF02739">
    <property type="entry name" value="5_3_exonuc_N"/>
    <property type="match status" value="1"/>
</dbReference>
<dbReference type="PANTHER" id="PTHR42646">
    <property type="entry name" value="FLAP ENDONUCLEASE XNI"/>
    <property type="match status" value="1"/>
</dbReference>
<dbReference type="InterPro" id="IPR002421">
    <property type="entry name" value="5-3_exonuclease"/>
</dbReference>
<proteinExistence type="predicted"/>
<dbReference type="GO" id="GO:0003677">
    <property type="term" value="F:DNA binding"/>
    <property type="evidence" value="ECO:0007669"/>
    <property type="project" value="InterPro"/>
</dbReference>
<name>A0A6J5M947_9CAUD</name>
<dbReference type="Gene3D" id="1.10.150.20">
    <property type="entry name" value="5' to 3' exonuclease, C-terminal subdomain"/>
    <property type="match status" value="1"/>
</dbReference>
<reference evidence="4" key="1">
    <citation type="submission" date="2020-04" db="EMBL/GenBank/DDBJ databases">
        <authorList>
            <person name="Chiriac C."/>
            <person name="Salcher M."/>
            <person name="Ghai R."/>
            <person name="Kavagutti S V."/>
        </authorList>
    </citation>
    <scope>NUCLEOTIDE SEQUENCE</scope>
</reference>
<dbReference type="SMART" id="SM00475">
    <property type="entry name" value="53EXOc"/>
    <property type="match status" value="1"/>
</dbReference>
<evidence type="ECO:0000256" key="1">
    <source>
        <dbReference type="ARBA" id="ARBA00022722"/>
    </source>
</evidence>
<keyword evidence="2" id="KW-0378">Hydrolase</keyword>
<evidence type="ECO:0000259" key="3">
    <source>
        <dbReference type="SMART" id="SM00475"/>
    </source>
</evidence>
<dbReference type="GO" id="GO:0017108">
    <property type="term" value="F:5'-flap endonuclease activity"/>
    <property type="evidence" value="ECO:0007669"/>
    <property type="project" value="InterPro"/>
</dbReference>
<dbReference type="InterPro" id="IPR038969">
    <property type="entry name" value="FEN"/>
</dbReference>
<dbReference type="GO" id="GO:0008409">
    <property type="term" value="F:5'-3' exonuclease activity"/>
    <property type="evidence" value="ECO:0007669"/>
    <property type="project" value="InterPro"/>
</dbReference>
<dbReference type="PANTHER" id="PTHR42646:SF2">
    <property type="entry name" value="5'-3' EXONUCLEASE FAMILY PROTEIN"/>
    <property type="match status" value="1"/>
</dbReference>
<evidence type="ECO:0000256" key="2">
    <source>
        <dbReference type="ARBA" id="ARBA00022801"/>
    </source>
</evidence>
<dbReference type="InterPro" id="IPR029060">
    <property type="entry name" value="PIN-like_dom_sf"/>
</dbReference>
<keyword evidence="1" id="KW-0540">Nuclease</keyword>
<dbReference type="SUPFAM" id="SSF88723">
    <property type="entry name" value="PIN domain-like"/>
    <property type="match status" value="1"/>
</dbReference>